<evidence type="ECO:0000313" key="3">
    <source>
        <dbReference type="Proteomes" id="UP000236544"/>
    </source>
</evidence>
<feature type="compositionally biased region" description="Polar residues" evidence="1">
    <location>
        <begin position="16"/>
        <end position="49"/>
    </location>
</feature>
<dbReference type="InterPro" id="IPR029044">
    <property type="entry name" value="Nucleotide-diphossugar_trans"/>
</dbReference>
<keyword evidence="3" id="KW-1185">Reference proteome</keyword>
<sequence>MDLPDDLASAVRKSWSESTQPLSVLQGTDSPISTPRGTPKSSGRGSIPTSMDEPTVDYQLLKHHYAISDDGRRPSMQEDLMDVLQEMEFSNEQRPQAMRRGSIEEVSKIRQWLNPRSSFSGVSKNEPSAESTGATKCWVTMIETQNDFLPILVLNYSLKKSSSRYKLIVLYTEQSATVASRLQDHGVEILRVSDIAPILVSSENLMGTADSQLSRWTMLFPFVSLANDYELVCYLSPRALVLSNIDELLESDAVAAEIDNETCVLLSNHMGTRPTIMVLRPNKEIDACIREYMTVYLNAQNNGKWAKLQAADGSSVLRELFEDSWGLVATDFCHSGPGHVQPNAKIVECNTTQPWDCSYNDEASLLWRRAWSELT</sequence>
<feature type="region of interest" description="Disordered" evidence="1">
    <location>
        <begin position="1"/>
        <end position="52"/>
    </location>
</feature>
<dbReference type="EMBL" id="LN890534">
    <property type="protein sequence ID" value="CUS24663.1"/>
    <property type="molecule type" value="Genomic_DNA"/>
</dbReference>
<name>A0A0P1KXP0_9SACH</name>
<dbReference type="AlphaFoldDB" id="A0A0P1KXP0"/>
<reference evidence="3" key="1">
    <citation type="submission" date="2015-10" db="EMBL/GenBank/DDBJ databases">
        <authorList>
            <person name="Devillers H."/>
        </authorList>
    </citation>
    <scope>NUCLEOTIDE SEQUENCE [LARGE SCALE GENOMIC DNA]</scope>
</reference>
<dbReference type="Gene3D" id="3.90.550.10">
    <property type="entry name" value="Spore Coat Polysaccharide Biosynthesis Protein SpsA, Chain A"/>
    <property type="match status" value="1"/>
</dbReference>
<dbReference type="SUPFAM" id="SSF53448">
    <property type="entry name" value="Nucleotide-diphospho-sugar transferases"/>
    <property type="match status" value="1"/>
</dbReference>
<gene>
    <name evidence="2" type="ORF">LAQU0_S18e01398g</name>
</gene>
<dbReference type="Proteomes" id="UP000236544">
    <property type="component" value="Unassembled WGS sequence"/>
</dbReference>
<dbReference type="OrthoDB" id="2014201at2759"/>
<proteinExistence type="predicted"/>
<accession>A0A0P1KXP0</accession>
<evidence type="ECO:0000313" key="2">
    <source>
        <dbReference type="EMBL" id="CUS24663.1"/>
    </source>
</evidence>
<dbReference type="InterPro" id="IPR050587">
    <property type="entry name" value="GNT1/Glycosyltrans_8"/>
</dbReference>
<dbReference type="PANTHER" id="PTHR11183">
    <property type="entry name" value="GLYCOGENIN SUBFAMILY MEMBER"/>
    <property type="match status" value="1"/>
</dbReference>
<organism evidence="2 3">
    <name type="scientific">Lachancea quebecensis</name>
    <dbReference type="NCBI Taxonomy" id="1654605"/>
    <lineage>
        <taxon>Eukaryota</taxon>
        <taxon>Fungi</taxon>
        <taxon>Dikarya</taxon>
        <taxon>Ascomycota</taxon>
        <taxon>Saccharomycotina</taxon>
        <taxon>Saccharomycetes</taxon>
        <taxon>Saccharomycetales</taxon>
        <taxon>Saccharomycetaceae</taxon>
        <taxon>Lachancea</taxon>
    </lineage>
</organism>
<protein>
    <submittedName>
        <fullName evidence="2">LAQU0S18e01398g1_1</fullName>
    </submittedName>
</protein>
<evidence type="ECO:0000256" key="1">
    <source>
        <dbReference type="SAM" id="MobiDB-lite"/>
    </source>
</evidence>